<evidence type="ECO:0000313" key="2">
    <source>
        <dbReference type="Proteomes" id="UP001151760"/>
    </source>
</evidence>
<comment type="caution">
    <text evidence="1">The sequence shown here is derived from an EMBL/GenBank/DDBJ whole genome shotgun (WGS) entry which is preliminary data.</text>
</comment>
<organism evidence="1 2">
    <name type="scientific">Tanacetum coccineum</name>
    <dbReference type="NCBI Taxonomy" id="301880"/>
    <lineage>
        <taxon>Eukaryota</taxon>
        <taxon>Viridiplantae</taxon>
        <taxon>Streptophyta</taxon>
        <taxon>Embryophyta</taxon>
        <taxon>Tracheophyta</taxon>
        <taxon>Spermatophyta</taxon>
        <taxon>Magnoliopsida</taxon>
        <taxon>eudicotyledons</taxon>
        <taxon>Gunneridae</taxon>
        <taxon>Pentapetalae</taxon>
        <taxon>asterids</taxon>
        <taxon>campanulids</taxon>
        <taxon>Asterales</taxon>
        <taxon>Asteraceae</taxon>
        <taxon>Asteroideae</taxon>
        <taxon>Anthemideae</taxon>
        <taxon>Anthemidinae</taxon>
        <taxon>Tanacetum</taxon>
    </lineage>
</organism>
<dbReference type="Proteomes" id="UP001151760">
    <property type="component" value="Unassembled WGS sequence"/>
</dbReference>
<reference evidence="1" key="2">
    <citation type="submission" date="2022-01" db="EMBL/GenBank/DDBJ databases">
        <authorList>
            <person name="Yamashiro T."/>
            <person name="Shiraishi A."/>
            <person name="Satake H."/>
            <person name="Nakayama K."/>
        </authorList>
    </citation>
    <scope>NUCLEOTIDE SEQUENCE</scope>
</reference>
<reference evidence="1" key="1">
    <citation type="journal article" date="2022" name="Int. J. Mol. Sci.">
        <title>Draft Genome of Tanacetum Coccineum: Genomic Comparison of Closely Related Tanacetum-Family Plants.</title>
        <authorList>
            <person name="Yamashiro T."/>
            <person name="Shiraishi A."/>
            <person name="Nakayama K."/>
            <person name="Satake H."/>
        </authorList>
    </citation>
    <scope>NUCLEOTIDE SEQUENCE</scope>
</reference>
<protein>
    <submittedName>
        <fullName evidence="1">Uncharacterized protein</fullName>
    </submittedName>
</protein>
<sequence>MYLGDKDRKNALSISKLKAARYLDFELEALVPLPWIESEREYDISATYCITHWWFKRKEFYIKKHNAPSDRRTIRSHMRILSVVHINTYVRYRYTFMREIILYRADYNEYKILKVDFKSLHADDFEDLYLIHL</sequence>
<dbReference type="EMBL" id="BQNB010008985">
    <property type="protein sequence ID" value="GJS57144.1"/>
    <property type="molecule type" value="Genomic_DNA"/>
</dbReference>
<accession>A0ABQ4WW49</accession>
<name>A0ABQ4WW49_9ASTR</name>
<keyword evidence="2" id="KW-1185">Reference proteome</keyword>
<gene>
    <name evidence="1" type="ORF">Tco_0651928</name>
</gene>
<proteinExistence type="predicted"/>
<evidence type="ECO:0000313" key="1">
    <source>
        <dbReference type="EMBL" id="GJS57144.1"/>
    </source>
</evidence>